<keyword evidence="3" id="KW-1185">Reference proteome</keyword>
<evidence type="ECO:0000313" key="1">
    <source>
        <dbReference type="EMBL" id="PNR58145.1"/>
    </source>
</evidence>
<reference evidence="1 3" key="1">
    <citation type="journal article" date="2008" name="Science">
        <title>The Physcomitrella genome reveals evolutionary insights into the conquest of land by plants.</title>
        <authorList>
            <person name="Rensing S."/>
            <person name="Lang D."/>
            <person name="Zimmer A."/>
            <person name="Terry A."/>
            <person name="Salamov A."/>
            <person name="Shapiro H."/>
            <person name="Nishiyama T."/>
            <person name="Perroud P.-F."/>
            <person name="Lindquist E."/>
            <person name="Kamisugi Y."/>
            <person name="Tanahashi T."/>
            <person name="Sakakibara K."/>
            <person name="Fujita T."/>
            <person name="Oishi K."/>
            <person name="Shin-I T."/>
            <person name="Kuroki Y."/>
            <person name="Toyoda A."/>
            <person name="Suzuki Y."/>
            <person name="Hashimoto A."/>
            <person name="Yamaguchi K."/>
            <person name="Sugano A."/>
            <person name="Kohara Y."/>
            <person name="Fujiyama A."/>
            <person name="Anterola A."/>
            <person name="Aoki S."/>
            <person name="Ashton N."/>
            <person name="Barbazuk W.B."/>
            <person name="Barker E."/>
            <person name="Bennetzen J."/>
            <person name="Bezanilla M."/>
            <person name="Blankenship R."/>
            <person name="Cho S.H."/>
            <person name="Dutcher S."/>
            <person name="Estelle M."/>
            <person name="Fawcett J.A."/>
            <person name="Gundlach H."/>
            <person name="Hanada K."/>
            <person name="Heyl A."/>
            <person name="Hicks K.A."/>
            <person name="Hugh J."/>
            <person name="Lohr M."/>
            <person name="Mayer K."/>
            <person name="Melkozernov A."/>
            <person name="Murata T."/>
            <person name="Nelson D."/>
            <person name="Pils B."/>
            <person name="Prigge M."/>
            <person name="Reiss B."/>
            <person name="Renner T."/>
            <person name="Rombauts S."/>
            <person name="Rushton P."/>
            <person name="Sanderfoot A."/>
            <person name="Schween G."/>
            <person name="Shiu S.-H."/>
            <person name="Stueber K."/>
            <person name="Theodoulou F.L."/>
            <person name="Tu H."/>
            <person name="Van de Peer Y."/>
            <person name="Verrier P.J."/>
            <person name="Waters E."/>
            <person name="Wood A."/>
            <person name="Yang L."/>
            <person name="Cove D."/>
            <person name="Cuming A."/>
            <person name="Hasebe M."/>
            <person name="Lucas S."/>
            <person name="Mishler D.B."/>
            <person name="Reski R."/>
            <person name="Grigoriev I."/>
            <person name="Quatrano R.S."/>
            <person name="Boore J.L."/>
        </authorList>
    </citation>
    <scope>NUCLEOTIDE SEQUENCE [LARGE SCALE GENOMIC DNA]</scope>
    <source>
        <strain evidence="2 3">cv. Gransden 2004</strain>
    </source>
</reference>
<gene>
    <name evidence="1" type="ORF">PHYPA_005140</name>
</gene>
<dbReference type="Proteomes" id="UP000006727">
    <property type="component" value="Chromosome 3"/>
</dbReference>
<sequence>MSASMITITLDISIRTSHTPTPHSMPPLELGKVLCWKRWGRREKKEKKEEKGGWALCAFKAVLKMWSCHYYRVE</sequence>
<organism evidence="1">
    <name type="scientific">Physcomitrium patens</name>
    <name type="common">Spreading-leaved earth moss</name>
    <name type="synonym">Physcomitrella patens</name>
    <dbReference type="NCBI Taxonomy" id="3218"/>
    <lineage>
        <taxon>Eukaryota</taxon>
        <taxon>Viridiplantae</taxon>
        <taxon>Streptophyta</taxon>
        <taxon>Embryophyta</taxon>
        <taxon>Bryophyta</taxon>
        <taxon>Bryophytina</taxon>
        <taxon>Bryopsida</taxon>
        <taxon>Funariidae</taxon>
        <taxon>Funariales</taxon>
        <taxon>Funariaceae</taxon>
        <taxon>Physcomitrium</taxon>
    </lineage>
</organism>
<evidence type="ECO:0000313" key="3">
    <source>
        <dbReference type="Proteomes" id="UP000006727"/>
    </source>
</evidence>
<proteinExistence type="predicted"/>
<dbReference type="EMBL" id="ABEU02000003">
    <property type="protein sequence ID" value="PNR58145.1"/>
    <property type="molecule type" value="Genomic_DNA"/>
</dbReference>
<dbReference type="AlphaFoldDB" id="A0A2K1KWH7"/>
<dbReference type="InParanoid" id="A0A2K1KWH7"/>
<accession>A0A2K1KWH7</accession>
<dbReference type="Gramene" id="Pp3c3_30077V3.1">
    <property type="protein sequence ID" value="PAC:32945058.CDS.1"/>
    <property type="gene ID" value="Pp3c3_30077"/>
</dbReference>
<evidence type="ECO:0000313" key="2">
    <source>
        <dbReference type="EnsemblPlants" id="PAC:32945058.CDS.1"/>
    </source>
</evidence>
<protein>
    <submittedName>
        <fullName evidence="1 2">Uncharacterized protein</fullName>
    </submittedName>
</protein>
<name>A0A2K1KWH7_PHYPA</name>
<reference evidence="1 3" key="2">
    <citation type="journal article" date="2018" name="Plant J.">
        <title>The Physcomitrella patens chromosome-scale assembly reveals moss genome structure and evolution.</title>
        <authorList>
            <person name="Lang D."/>
            <person name="Ullrich K.K."/>
            <person name="Murat F."/>
            <person name="Fuchs J."/>
            <person name="Jenkins J."/>
            <person name="Haas F.B."/>
            <person name="Piednoel M."/>
            <person name="Gundlach H."/>
            <person name="Van Bel M."/>
            <person name="Meyberg R."/>
            <person name="Vives C."/>
            <person name="Morata J."/>
            <person name="Symeonidi A."/>
            <person name="Hiss M."/>
            <person name="Muchero W."/>
            <person name="Kamisugi Y."/>
            <person name="Saleh O."/>
            <person name="Blanc G."/>
            <person name="Decker E.L."/>
            <person name="van Gessel N."/>
            <person name="Grimwood J."/>
            <person name="Hayes R.D."/>
            <person name="Graham S.W."/>
            <person name="Gunter L.E."/>
            <person name="McDaniel S.F."/>
            <person name="Hoernstein S.N.W."/>
            <person name="Larsson A."/>
            <person name="Li F.W."/>
            <person name="Perroud P.F."/>
            <person name="Phillips J."/>
            <person name="Ranjan P."/>
            <person name="Rokshar D.S."/>
            <person name="Rothfels C.J."/>
            <person name="Schneider L."/>
            <person name="Shu S."/>
            <person name="Stevenson D.W."/>
            <person name="Thummler F."/>
            <person name="Tillich M."/>
            <person name="Villarreal Aguilar J.C."/>
            <person name="Widiez T."/>
            <person name="Wong G.K."/>
            <person name="Wymore A."/>
            <person name="Zhang Y."/>
            <person name="Zimmer A.D."/>
            <person name="Quatrano R.S."/>
            <person name="Mayer K.F.X."/>
            <person name="Goodstein D."/>
            <person name="Casacuberta J.M."/>
            <person name="Vandepoele K."/>
            <person name="Reski R."/>
            <person name="Cuming A.C."/>
            <person name="Tuskan G.A."/>
            <person name="Maumus F."/>
            <person name="Salse J."/>
            <person name="Schmutz J."/>
            <person name="Rensing S.A."/>
        </authorList>
    </citation>
    <scope>NUCLEOTIDE SEQUENCE [LARGE SCALE GENOMIC DNA]</scope>
    <source>
        <strain evidence="2 3">cv. Gransden 2004</strain>
    </source>
</reference>
<dbReference type="EnsemblPlants" id="Pp3c3_30077V3.1">
    <property type="protein sequence ID" value="PAC:32945058.CDS.1"/>
    <property type="gene ID" value="Pp3c3_30077"/>
</dbReference>
<reference evidence="2" key="3">
    <citation type="submission" date="2020-12" db="UniProtKB">
        <authorList>
            <consortium name="EnsemblPlants"/>
        </authorList>
    </citation>
    <scope>IDENTIFICATION</scope>
</reference>